<sequence>MNIRTPASKALPKELPALAVLGLSDSGDGDWGRLRGLQYSTLWRTAFTRITTQATAALAVSLLLLGRVHPAAIASWLLLLALTHCHGYRIDRSLADTDRRQVTRDEVKAQMLGSIGNSLAWALPLCGLALFVDSQTQVKVWTVLAMLMAASVILIPAVPMNTLVFSGIVGGAAVAAFVVRASYDMAAIAILFMGIILLGAIEGARRYLAAKIAEAGMAEKDEVVSLLLREFEEGQADWLWQIDTGRRVRSVSPRFAYALDRDAAGAEGMPLIQLISGPAWETGQFPPSLHELAERLKRREPFSNLLVRAMIDGQSRWWELSGTPRINENGVFEGFRGVGSDVTEARENSDKIAWLARYDTLTGLPNRMMLTETMAGALDYADKWRTRCAFLMIDLDRFKAVNDTLGHHVGDQLLARVSERLKEQMSENELCGRLGGDEFAIVVRDATDAKQIDQVARRVIDRLSQPYEIDHHTLFIGASIGSAMGPRDGSSVETLMRNADLALYRSKDTGGNAHCTYEPALHAHAEERRKLEFALRRAMDRKEFHVVYQPVVDAISEAVLSFEALLRWDNAELGAVSPAKFVPLAEDTRLIVPIGEWVLREACREAMNWPPHVRVAVNVSGEQLLDSNFAASVVGALSGSGLPAHRLEIEVTESIFLRDASQARAALEQIMSLGCAVALDDFGTGYSSLGYLRKLRFSTIKVDRSFVQGAATGNAESLAIIRAVVAMADSLGMSTTAEGAETEKQVQVIRKLGCRKIQGYFFGRPMSPNDAQGLFRNQALPARQSVA</sequence>
<dbReference type="CDD" id="cd00130">
    <property type="entry name" value="PAS"/>
    <property type="match status" value="1"/>
</dbReference>
<dbReference type="PROSITE" id="PS50113">
    <property type="entry name" value="PAC"/>
    <property type="match status" value="1"/>
</dbReference>
<dbReference type="SUPFAM" id="SSF55073">
    <property type="entry name" value="Nucleotide cyclase"/>
    <property type="match status" value="1"/>
</dbReference>
<dbReference type="Gene3D" id="3.30.70.270">
    <property type="match status" value="1"/>
</dbReference>
<evidence type="ECO:0000313" key="6">
    <source>
        <dbReference type="Proteomes" id="UP000052268"/>
    </source>
</evidence>
<dbReference type="NCBIfam" id="TIGR00254">
    <property type="entry name" value="GGDEF"/>
    <property type="match status" value="1"/>
</dbReference>
<dbReference type="InterPro" id="IPR000014">
    <property type="entry name" value="PAS"/>
</dbReference>
<feature type="transmembrane region" description="Helical" evidence="1">
    <location>
        <begin position="111"/>
        <end position="132"/>
    </location>
</feature>
<feature type="domain" description="EAL" evidence="3">
    <location>
        <begin position="528"/>
        <end position="779"/>
    </location>
</feature>
<dbReference type="InterPro" id="IPR035919">
    <property type="entry name" value="EAL_sf"/>
</dbReference>
<dbReference type="OrthoDB" id="9814202at2"/>
<comment type="caution">
    <text evidence="5">The sequence shown here is derived from an EMBL/GenBank/DDBJ whole genome shotgun (WGS) entry which is preliminary data.</text>
</comment>
<dbReference type="SUPFAM" id="SSF55785">
    <property type="entry name" value="PYP-like sensor domain (PAS domain)"/>
    <property type="match status" value="1"/>
</dbReference>
<dbReference type="CDD" id="cd01948">
    <property type="entry name" value="EAL"/>
    <property type="match status" value="1"/>
</dbReference>
<dbReference type="Gene3D" id="3.30.450.20">
    <property type="entry name" value="PAS domain"/>
    <property type="match status" value="1"/>
</dbReference>
<dbReference type="SMART" id="SM00267">
    <property type="entry name" value="GGDEF"/>
    <property type="match status" value="1"/>
</dbReference>
<dbReference type="Pfam" id="PF00990">
    <property type="entry name" value="GGDEF"/>
    <property type="match status" value="1"/>
</dbReference>
<gene>
    <name evidence="5" type="ORF">V474_10985</name>
</gene>
<dbReference type="SUPFAM" id="SSF141868">
    <property type="entry name" value="EAL domain-like"/>
    <property type="match status" value="1"/>
</dbReference>
<evidence type="ECO:0000259" key="3">
    <source>
        <dbReference type="PROSITE" id="PS50883"/>
    </source>
</evidence>
<keyword evidence="6" id="KW-1185">Reference proteome</keyword>
<dbReference type="InterPro" id="IPR000160">
    <property type="entry name" value="GGDEF_dom"/>
</dbReference>
<dbReference type="Gene3D" id="3.20.20.450">
    <property type="entry name" value="EAL domain"/>
    <property type="match status" value="1"/>
</dbReference>
<dbReference type="InterPro" id="IPR013656">
    <property type="entry name" value="PAS_4"/>
</dbReference>
<dbReference type="InterPro" id="IPR029787">
    <property type="entry name" value="Nucleotide_cyclase"/>
</dbReference>
<dbReference type="RefSeq" id="WP_059150798.1">
    <property type="nucleotide sequence ID" value="NZ_KQ130452.1"/>
</dbReference>
<name>A0A0J7Y6Z4_9SPHN</name>
<dbReference type="Pfam" id="PF00563">
    <property type="entry name" value="EAL"/>
    <property type="match status" value="1"/>
</dbReference>
<evidence type="ECO:0000313" key="5">
    <source>
        <dbReference type="EMBL" id="KMS59714.1"/>
    </source>
</evidence>
<reference evidence="5 6" key="1">
    <citation type="journal article" date="2015" name="G3 (Bethesda)">
        <title>Insights into Ongoing Evolution of the Hexachlorocyclohexane Catabolic Pathway from Comparative Genomics of Ten Sphingomonadaceae Strains.</title>
        <authorList>
            <person name="Pearce S.L."/>
            <person name="Oakeshott J.G."/>
            <person name="Pandey G."/>
        </authorList>
    </citation>
    <scope>NUCLEOTIDE SEQUENCE [LARGE SCALE GENOMIC DNA]</scope>
    <source>
        <strain evidence="5 6">LL02</strain>
    </source>
</reference>
<dbReference type="SMART" id="SM00052">
    <property type="entry name" value="EAL"/>
    <property type="match status" value="1"/>
</dbReference>
<dbReference type="InterPro" id="IPR043128">
    <property type="entry name" value="Rev_trsase/Diguanyl_cyclase"/>
</dbReference>
<dbReference type="PANTHER" id="PTHR44757">
    <property type="entry name" value="DIGUANYLATE CYCLASE DGCP"/>
    <property type="match status" value="1"/>
</dbReference>
<dbReference type="InterPro" id="IPR035965">
    <property type="entry name" value="PAS-like_dom_sf"/>
</dbReference>
<feature type="transmembrane region" description="Helical" evidence="1">
    <location>
        <begin position="185"/>
        <end position="201"/>
    </location>
</feature>
<dbReference type="CDD" id="cd01949">
    <property type="entry name" value="GGDEF"/>
    <property type="match status" value="1"/>
</dbReference>
<dbReference type="Proteomes" id="UP000052268">
    <property type="component" value="Unassembled WGS sequence"/>
</dbReference>
<dbReference type="InterPro" id="IPR001633">
    <property type="entry name" value="EAL_dom"/>
</dbReference>
<dbReference type="InterPro" id="IPR052155">
    <property type="entry name" value="Biofilm_reg_signaling"/>
</dbReference>
<keyword evidence="1" id="KW-0812">Transmembrane</keyword>
<dbReference type="InterPro" id="IPR000700">
    <property type="entry name" value="PAS-assoc_C"/>
</dbReference>
<accession>A0A0J7Y6Z4</accession>
<organism evidence="5 6">
    <name type="scientific">Novosphingobium barchaimii LL02</name>
    <dbReference type="NCBI Taxonomy" id="1114963"/>
    <lineage>
        <taxon>Bacteria</taxon>
        <taxon>Pseudomonadati</taxon>
        <taxon>Pseudomonadota</taxon>
        <taxon>Alphaproteobacteria</taxon>
        <taxon>Sphingomonadales</taxon>
        <taxon>Sphingomonadaceae</taxon>
        <taxon>Novosphingobium</taxon>
    </lineage>
</organism>
<evidence type="ECO:0000259" key="4">
    <source>
        <dbReference type="PROSITE" id="PS50887"/>
    </source>
</evidence>
<dbReference type="PROSITE" id="PS50887">
    <property type="entry name" value="GGDEF"/>
    <property type="match status" value="1"/>
</dbReference>
<feature type="domain" description="PAC" evidence="2">
    <location>
        <begin position="300"/>
        <end position="354"/>
    </location>
</feature>
<dbReference type="PROSITE" id="PS50883">
    <property type="entry name" value="EAL"/>
    <property type="match status" value="1"/>
</dbReference>
<keyword evidence="1" id="KW-0472">Membrane</keyword>
<protein>
    <submittedName>
        <fullName evidence="5">Diguanylate cyclase</fullName>
    </submittedName>
</protein>
<feature type="domain" description="GGDEF" evidence="4">
    <location>
        <begin position="386"/>
        <end position="519"/>
    </location>
</feature>
<dbReference type="PATRIC" id="fig|1114963.3.peg.1104"/>
<dbReference type="AlphaFoldDB" id="A0A0J7Y6Z4"/>
<dbReference type="Pfam" id="PF08448">
    <property type="entry name" value="PAS_4"/>
    <property type="match status" value="1"/>
</dbReference>
<evidence type="ECO:0000259" key="2">
    <source>
        <dbReference type="PROSITE" id="PS50113"/>
    </source>
</evidence>
<evidence type="ECO:0000256" key="1">
    <source>
        <dbReference type="SAM" id="Phobius"/>
    </source>
</evidence>
<proteinExistence type="predicted"/>
<dbReference type="EMBL" id="JACU01000002">
    <property type="protein sequence ID" value="KMS59714.1"/>
    <property type="molecule type" value="Genomic_DNA"/>
</dbReference>
<feature type="transmembrane region" description="Helical" evidence="1">
    <location>
        <begin position="162"/>
        <end position="179"/>
    </location>
</feature>
<feature type="transmembrane region" description="Helical" evidence="1">
    <location>
        <begin position="138"/>
        <end position="155"/>
    </location>
</feature>
<dbReference type="PANTHER" id="PTHR44757:SF2">
    <property type="entry name" value="BIOFILM ARCHITECTURE MAINTENANCE PROTEIN MBAA"/>
    <property type="match status" value="1"/>
</dbReference>
<keyword evidence="1" id="KW-1133">Transmembrane helix</keyword>